<evidence type="ECO:0000313" key="2">
    <source>
        <dbReference type="EMBL" id="CAG2202484.1"/>
    </source>
</evidence>
<evidence type="ECO:0000313" key="3">
    <source>
        <dbReference type="Proteomes" id="UP000683360"/>
    </source>
</evidence>
<accession>A0A8S3R0L5</accession>
<dbReference type="Pfam" id="PF18738">
    <property type="entry name" value="HEPN_DZIP3"/>
    <property type="match status" value="1"/>
</dbReference>
<reference evidence="2" key="1">
    <citation type="submission" date="2021-03" db="EMBL/GenBank/DDBJ databases">
        <authorList>
            <person name="Bekaert M."/>
        </authorList>
    </citation>
    <scope>NUCLEOTIDE SEQUENCE</scope>
</reference>
<organism evidence="2 3">
    <name type="scientific">Mytilus edulis</name>
    <name type="common">Blue mussel</name>
    <dbReference type="NCBI Taxonomy" id="6550"/>
    <lineage>
        <taxon>Eukaryota</taxon>
        <taxon>Metazoa</taxon>
        <taxon>Spiralia</taxon>
        <taxon>Lophotrochozoa</taxon>
        <taxon>Mollusca</taxon>
        <taxon>Bivalvia</taxon>
        <taxon>Autobranchia</taxon>
        <taxon>Pteriomorphia</taxon>
        <taxon>Mytilida</taxon>
        <taxon>Mytiloidea</taxon>
        <taxon>Mytilidae</taxon>
        <taxon>Mytilinae</taxon>
        <taxon>Mytilus</taxon>
    </lineage>
</organism>
<evidence type="ECO:0000259" key="1">
    <source>
        <dbReference type="Pfam" id="PF18738"/>
    </source>
</evidence>
<sequence length="115" mass="12894">MEGIPDDEKNYIIIQLVLTGISPLAVRKIFDNEFHPTRLKVRSTRSLDKSISLKTGVLNQAQIDILYPKDGIEPSSSKFDISLMLCLLRNFTDIDVHDQTPQPNNTSIAADLGRI</sequence>
<proteinExistence type="predicted"/>
<dbReference type="AlphaFoldDB" id="A0A8S3R0L5"/>
<dbReference type="OrthoDB" id="4772757at2759"/>
<protein>
    <recommendedName>
        <fullName evidence="1">DZIP3-like HEPN domain-containing protein</fullName>
    </recommendedName>
</protein>
<name>A0A8S3R0L5_MYTED</name>
<feature type="domain" description="DZIP3-like HEPN" evidence="1">
    <location>
        <begin position="49"/>
        <end position="115"/>
    </location>
</feature>
<dbReference type="InterPro" id="IPR041249">
    <property type="entry name" value="HEPN_DZIP3"/>
</dbReference>
<dbReference type="EMBL" id="CAJPWZ010000891">
    <property type="protein sequence ID" value="CAG2202484.1"/>
    <property type="molecule type" value="Genomic_DNA"/>
</dbReference>
<gene>
    <name evidence="2" type="ORF">MEDL_17067</name>
</gene>
<comment type="caution">
    <text evidence="2">The sequence shown here is derived from an EMBL/GenBank/DDBJ whole genome shotgun (WGS) entry which is preliminary data.</text>
</comment>
<dbReference type="Proteomes" id="UP000683360">
    <property type="component" value="Unassembled WGS sequence"/>
</dbReference>
<keyword evidence="3" id="KW-1185">Reference proteome</keyword>